<evidence type="ECO:0000313" key="1">
    <source>
        <dbReference type="EMBL" id="VDK81799.1"/>
    </source>
</evidence>
<reference evidence="1 2" key="2">
    <citation type="submission" date="2018-11" db="EMBL/GenBank/DDBJ databases">
        <authorList>
            <consortium name="Pathogen Informatics"/>
        </authorList>
    </citation>
    <scope>NUCLEOTIDE SEQUENCE [LARGE SCALE GENOMIC DNA]</scope>
</reference>
<sequence>MANRYDGIGTGCENRYTDTAPLSASDGCPLLIALIRHVNSFGTFTSKFVY</sequence>
<organism evidence="3">
    <name type="scientific">Anisakis simplex</name>
    <name type="common">Herring worm</name>
    <dbReference type="NCBI Taxonomy" id="6269"/>
    <lineage>
        <taxon>Eukaryota</taxon>
        <taxon>Metazoa</taxon>
        <taxon>Ecdysozoa</taxon>
        <taxon>Nematoda</taxon>
        <taxon>Chromadorea</taxon>
        <taxon>Rhabditida</taxon>
        <taxon>Spirurina</taxon>
        <taxon>Ascaridomorpha</taxon>
        <taxon>Ascaridoidea</taxon>
        <taxon>Anisakidae</taxon>
        <taxon>Anisakis</taxon>
        <taxon>Anisakis simplex complex</taxon>
    </lineage>
</organism>
<accession>A0A0M3KKR2</accession>
<proteinExistence type="predicted"/>
<dbReference type="EMBL" id="UYRR01041777">
    <property type="protein sequence ID" value="VDK81799.1"/>
    <property type="molecule type" value="Genomic_DNA"/>
</dbReference>
<dbReference type="WBParaSite" id="ASIM_0002159401-mRNA-1">
    <property type="protein sequence ID" value="ASIM_0002159401-mRNA-1"/>
    <property type="gene ID" value="ASIM_0002159401"/>
</dbReference>
<reference evidence="3" key="1">
    <citation type="submission" date="2017-02" db="UniProtKB">
        <authorList>
            <consortium name="WormBaseParasite"/>
        </authorList>
    </citation>
    <scope>IDENTIFICATION</scope>
</reference>
<name>A0A0M3KKR2_ANISI</name>
<dbReference type="Proteomes" id="UP000267096">
    <property type="component" value="Unassembled WGS sequence"/>
</dbReference>
<evidence type="ECO:0000313" key="3">
    <source>
        <dbReference type="WBParaSite" id="ASIM_0002159401-mRNA-1"/>
    </source>
</evidence>
<keyword evidence="2" id="KW-1185">Reference proteome</keyword>
<protein>
    <submittedName>
        <fullName evidence="1 3">Uncharacterized protein</fullName>
    </submittedName>
</protein>
<gene>
    <name evidence="1" type="ORF">ASIM_LOCUS20961</name>
</gene>
<evidence type="ECO:0000313" key="2">
    <source>
        <dbReference type="Proteomes" id="UP000267096"/>
    </source>
</evidence>
<dbReference type="AlphaFoldDB" id="A0A0M3KKR2"/>